<dbReference type="PANTHER" id="PTHR21621:SF0">
    <property type="entry name" value="BETA-CITRYLGLUTAMATE SYNTHASE B-RELATED"/>
    <property type="match status" value="1"/>
</dbReference>
<dbReference type="Gene3D" id="3.30.470.20">
    <property type="entry name" value="ATP-grasp fold, B domain"/>
    <property type="match status" value="1"/>
</dbReference>
<gene>
    <name evidence="3" type="ORF">COS38_01215</name>
</gene>
<proteinExistence type="predicted"/>
<dbReference type="GO" id="GO:0005737">
    <property type="term" value="C:cytoplasm"/>
    <property type="evidence" value="ECO:0007669"/>
    <property type="project" value="TreeGrafter"/>
</dbReference>
<protein>
    <recommendedName>
        <fullName evidence="2">ATP-grasp domain-containing protein</fullName>
    </recommendedName>
</protein>
<dbReference type="Pfam" id="PF08443">
    <property type="entry name" value="RimK"/>
    <property type="match status" value="1"/>
</dbReference>
<dbReference type="GO" id="GO:0005524">
    <property type="term" value="F:ATP binding"/>
    <property type="evidence" value="ECO:0007669"/>
    <property type="project" value="UniProtKB-UniRule"/>
</dbReference>
<organism evidence="3 4">
    <name type="scientific">Candidatus Berkelbacteria bacterium CG03_land_8_20_14_0_80_40_36</name>
    <dbReference type="NCBI Taxonomy" id="1974509"/>
    <lineage>
        <taxon>Bacteria</taxon>
        <taxon>Candidatus Berkelbacteria</taxon>
    </lineage>
</organism>
<dbReference type="InterPro" id="IPR013651">
    <property type="entry name" value="ATP-grasp_RimK-type"/>
</dbReference>
<feature type="domain" description="ATP-grasp" evidence="2">
    <location>
        <begin position="78"/>
        <end position="262"/>
    </location>
</feature>
<evidence type="ECO:0000313" key="3">
    <source>
        <dbReference type="EMBL" id="PIV25509.1"/>
    </source>
</evidence>
<keyword evidence="1" id="KW-0067">ATP-binding</keyword>
<dbReference type="EMBL" id="PEUM01000032">
    <property type="protein sequence ID" value="PIV25509.1"/>
    <property type="molecule type" value="Genomic_DNA"/>
</dbReference>
<dbReference type="AlphaFoldDB" id="A0A2M7CIS3"/>
<dbReference type="InterPro" id="IPR011761">
    <property type="entry name" value="ATP-grasp"/>
</dbReference>
<name>A0A2M7CIS3_9BACT</name>
<reference evidence="4" key="1">
    <citation type="submission" date="2017-09" db="EMBL/GenBank/DDBJ databases">
        <title>Depth-based differentiation of microbial function through sediment-hosted aquifers and enrichment of novel symbionts in the deep terrestrial subsurface.</title>
        <authorList>
            <person name="Probst A.J."/>
            <person name="Ladd B."/>
            <person name="Jarett J.K."/>
            <person name="Geller-Mcgrath D.E."/>
            <person name="Sieber C.M.K."/>
            <person name="Emerson J.B."/>
            <person name="Anantharaman K."/>
            <person name="Thomas B.C."/>
            <person name="Malmstrom R."/>
            <person name="Stieglmeier M."/>
            <person name="Klingl A."/>
            <person name="Woyke T."/>
            <person name="Ryan C.M."/>
            <person name="Banfield J.F."/>
        </authorList>
    </citation>
    <scope>NUCLEOTIDE SEQUENCE [LARGE SCALE GENOMIC DNA]</scope>
</reference>
<evidence type="ECO:0000256" key="1">
    <source>
        <dbReference type="PROSITE-ProRule" id="PRU00409"/>
    </source>
</evidence>
<comment type="caution">
    <text evidence="3">The sequence shown here is derived from an EMBL/GenBank/DDBJ whole genome shotgun (WGS) entry which is preliminary data.</text>
</comment>
<dbReference type="Proteomes" id="UP000229966">
    <property type="component" value="Unassembled WGS sequence"/>
</dbReference>
<evidence type="ECO:0000259" key="2">
    <source>
        <dbReference type="PROSITE" id="PS50975"/>
    </source>
</evidence>
<dbReference type="GO" id="GO:0046872">
    <property type="term" value="F:metal ion binding"/>
    <property type="evidence" value="ECO:0007669"/>
    <property type="project" value="InterPro"/>
</dbReference>
<sequence length="267" mass="30288">MIADEIISAGFNCFLTTIIKVEELLQEKKLEPSNTTIHTRTAHPGQVYRILKKLEDKGYRVYNNPETTKLTSQKYLSCIQMEKYDLPCAITIKIKKSEAMKKVEELIPQWGKVIVKPLTSKGQGEYAFCFRQDNLSELGNINTIPADEVICQKYVDYTRLSRIIVIEFKALAGAVFFDEPGNGWKCSVCLNPNIKLYRNPLKELLNLAEKSARVFNGEIFFIDIFSTPKGFVLNEINTACSLILHQKISGVNIAKFIAQRLIELGSK</sequence>
<evidence type="ECO:0000313" key="4">
    <source>
        <dbReference type="Proteomes" id="UP000229966"/>
    </source>
</evidence>
<dbReference type="GO" id="GO:0016879">
    <property type="term" value="F:ligase activity, forming carbon-nitrogen bonds"/>
    <property type="evidence" value="ECO:0007669"/>
    <property type="project" value="TreeGrafter"/>
</dbReference>
<keyword evidence="1" id="KW-0547">Nucleotide-binding</keyword>
<dbReference type="SUPFAM" id="SSF56059">
    <property type="entry name" value="Glutathione synthetase ATP-binding domain-like"/>
    <property type="match status" value="1"/>
</dbReference>
<dbReference type="PANTHER" id="PTHR21621">
    <property type="entry name" value="RIBOSOMAL PROTEIN S6 MODIFICATION PROTEIN"/>
    <property type="match status" value="1"/>
</dbReference>
<accession>A0A2M7CIS3</accession>
<dbReference type="PROSITE" id="PS50975">
    <property type="entry name" value="ATP_GRASP"/>
    <property type="match status" value="1"/>
</dbReference>